<comment type="caution">
    <text evidence="4">The sequence shown here is derived from an EMBL/GenBank/DDBJ whole genome shotgun (WGS) entry which is preliminary data.</text>
</comment>
<keyword evidence="5" id="KW-1185">Reference proteome</keyword>
<evidence type="ECO:0000313" key="5">
    <source>
        <dbReference type="Proteomes" id="UP001191082"/>
    </source>
</evidence>
<comment type="similarity">
    <text evidence="1">Belongs to the short-chain dehydrogenases/reductases (SDR) family.</text>
</comment>
<accession>A0ABY2XEP1</accession>
<reference evidence="4 5" key="1">
    <citation type="submission" date="2019-05" db="EMBL/GenBank/DDBJ databases">
        <title>Marivita sp. nov. isolated from sea sediment.</title>
        <authorList>
            <person name="Kim W."/>
        </authorList>
    </citation>
    <scope>NUCLEOTIDE SEQUENCE [LARGE SCALE GENOMIC DNA]</scope>
    <source>
        <strain evidence="4 5">CAU 1492</strain>
    </source>
</reference>
<feature type="domain" description="Ketoreductase" evidence="3">
    <location>
        <begin position="7"/>
        <end position="190"/>
    </location>
</feature>
<evidence type="ECO:0000259" key="3">
    <source>
        <dbReference type="SMART" id="SM00822"/>
    </source>
</evidence>
<dbReference type="SMART" id="SM00822">
    <property type="entry name" value="PKS_KR"/>
    <property type="match status" value="1"/>
</dbReference>
<protein>
    <submittedName>
        <fullName evidence="4">SDR family oxidoreductase</fullName>
    </submittedName>
</protein>
<name>A0ABY2XEP1_9RHOB</name>
<dbReference type="PANTHER" id="PTHR44196">
    <property type="entry name" value="DEHYDROGENASE/REDUCTASE SDR FAMILY MEMBER 7B"/>
    <property type="match status" value="1"/>
</dbReference>
<keyword evidence="2" id="KW-0560">Oxidoreductase</keyword>
<evidence type="ECO:0000256" key="1">
    <source>
        <dbReference type="ARBA" id="ARBA00006484"/>
    </source>
</evidence>
<sequence length="247" mass="25990">MTELTGKTAWITGAGTGIGAESAVALAQSGARVILSGRRSAPLETVAERIADAGGTAHVAPLDTGDRAAVDAAVQKFAPIDILVASAGLNVPDRALDSITPESWDKVVNVNLTGVFNPVHALLPGMRARGDGCLILVSSWAGRYATRMTGAAYNATKRAVLALSETINEEEGGRGIRSTVIMPGEVATDILKSRPVPPSQADMDRMLQSGDLARTVRFVAESPAHVCLNEILISPTWNRFYQGMKEV</sequence>
<dbReference type="InterPro" id="IPR057326">
    <property type="entry name" value="KR_dom"/>
</dbReference>
<dbReference type="Pfam" id="PF00106">
    <property type="entry name" value="adh_short"/>
    <property type="match status" value="1"/>
</dbReference>
<dbReference type="PRINTS" id="PR00081">
    <property type="entry name" value="GDHRDH"/>
</dbReference>
<evidence type="ECO:0000313" key="4">
    <source>
        <dbReference type="EMBL" id="TMV15086.1"/>
    </source>
</evidence>
<gene>
    <name evidence="4" type="ORF">FGK64_03720</name>
</gene>
<dbReference type="Proteomes" id="UP001191082">
    <property type="component" value="Unassembled WGS sequence"/>
</dbReference>
<dbReference type="RefSeq" id="WP_138862434.1">
    <property type="nucleotide sequence ID" value="NZ_VCPC01000001.1"/>
</dbReference>
<organism evidence="4 5">
    <name type="scientific">Arenibacterium halophilum</name>
    <dbReference type="NCBI Taxonomy" id="2583821"/>
    <lineage>
        <taxon>Bacteria</taxon>
        <taxon>Pseudomonadati</taxon>
        <taxon>Pseudomonadota</taxon>
        <taxon>Alphaproteobacteria</taxon>
        <taxon>Rhodobacterales</taxon>
        <taxon>Paracoccaceae</taxon>
        <taxon>Arenibacterium</taxon>
    </lineage>
</organism>
<dbReference type="PANTHER" id="PTHR44196:SF1">
    <property type="entry name" value="DEHYDROGENASE_REDUCTASE SDR FAMILY MEMBER 7B"/>
    <property type="match status" value="1"/>
</dbReference>
<dbReference type="InterPro" id="IPR036291">
    <property type="entry name" value="NAD(P)-bd_dom_sf"/>
</dbReference>
<dbReference type="Gene3D" id="3.40.50.720">
    <property type="entry name" value="NAD(P)-binding Rossmann-like Domain"/>
    <property type="match status" value="1"/>
</dbReference>
<dbReference type="EMBL" id="VCPC01000001">
    <property type="protein sequence ID" value="TMV15086.1"/>
    <property type="molecule type" value="Genomic_DNA"/>
</dbReference>
<dbReference type="InterPro" id="IPR002347">
    <property type="entry name" value="SDR_fam"/>
</dbReference>
<dbReference type="SUPFAM" id="SSF51735">
    <property type="entry name" value="NAD(P)-binding Rossmann-fold domains"/>
    <property type="match status" value="1"/>
</dbReference>
<proteinExistence type="inferred from homology"/>
<evidence type="ECO:0000256" key="2">
    <source>
        <dbReference type="ARBA" id="ARBA00023002"/>
    </source>
</evidence>